<feature type="domain" description="Carrier" evidence="1">
    <location>
        <begin position="2"/>
        <end position="76"/>
    </location>
</feature>
<dbReference type="RefSeq" id="WP_017621638.1">
    <property type="nucleotide sequence ID" value="NZ_ANBG01000431.1"/>
</dbReference>
<dbReference type="OrthoDB" id="3192863at2"/>
<organism evidence="2 3">
    <name type="scientific">Nocardiopsis gilva YIM 90087</name>
    <dbReference type="NCBI Taxonomy" id="1235441"/>
    <lineage>
        <taxon>Bacteria</taxon>
        <taxon>Bacillati</taxon>
        <taxon>Actinomycetota</taxon>
        <taxon>Actinomycetes</taxon>
        <taxon>Streptosporangiales</taxon>
        <taxon>Nocardiopsidaceae</taxon>
        <taxon>Nocardiopsis</taxon>
    </lineage>
</organism>
<name>A0A223S182_9ACTN</name>
<accession>A0A223S182</accession>
<dbReference type="Pfam" id="PF00550">
    <property type="entry name" value="PP-binding"/>
    <property type="match status" value="1"/>
</dbReference>
<dbReference type="Gene3D" id="1.10.1200.10">
    <property type="entry name" value="ACP-like"/>
    <property type="match status" value="1"/>
</dbReference>
<reference evidence="2 3" key="1">
    <citation type="submission" date="2017-08" db="EMBL/GenBank/DDBJ databases">
        <title>The complete genome sequence of Nocardiopsis gilva YIM 90087.</title>
        <authorList>
            <person name="Yin M."/>
            <person name="Tang S."/>
        </authorList>
    </citation>
    <scope>NUCLEOTIDE SEQUENCE [LARGE SCALE GENOMIC DNA]</scope>
    <source>
        <strain evidence="2 3">YIM 90087</strain>
    </source>
</reference>
<evidence type="ECO:0000313" key="2">
    <source>
        <dbReference type="EMBL" id="ASU81880.1"/>
    </source>
</evidence>
<sequence>MQEITKRVSTVLSDQFKVKADTIGADVELGALSFDSLMLIELGLVLDKEFGVVIGDGELTEEHTIDDLVELLVSKGAAA</sequence>
<dbReference type="InterPro" id="IPR036736">
    <property type="entry name" value="ACP-like_sf"/>
</dbReference>
<dbReference type="Proteomes" id="UP000215005">
    <property type="component" value="Chromosome"/>
</dbReference>
<keyword evidence="3" id="KW-1185">Reference proteome</keyword>
<proteinExistence type="predicted"/>
<protein>
    <submittedName>
        <fullName evidence="2">Phosphopantetheine-binding protein</fullName>
    </submittedName>
</protein>
<dbReference type="InterPro" id="IPR009081">
    <property type="entry name" value="PP-bd_ACP"/>
</dbReference>
<dbReference type="SUPFAM" id="SSF47336">
    <property type="entry name" value="ACP-like"/>
    <property type="match status" value="1"/>
</dbReference>
<evidence type="ECO:0000259" key="1">
    <source>
        <dbReference type="PROSITE" id="PS50075"/>
    </source>
</evidence>
<dbReference type="PROSITE" id="PS50075">
    <property type="entry name" value="CARRIER"/>
    <property type="match status" value="1"/>
</dbReference>
<dbReference type="EMBL" id="CP022753">
    <property type="protein sequence ID" value="ASU81880.1"/>
    <property type="molecule type" value="Genomic_DNA"/>
</dbReference>
<dbReference type="KEGG" id="ngv:CDO52_02925"/>
<gene>
    <name evidence="2" type="ORF">CDO52_02925</name>
</gene>
<dbReference type="AlphaFoldDB" id="A0A223S182"/>
<evidence type="ECO:0000313" key="3">
    <source>
        <dbReference type="Proteomes" id="UP000215005"/>
    </source>
</evidence>